<evidence type="ECO:0000313" key="2">
    <source>
        <dbReference type="EMBL" id="KAK1443425.1"/>
    </source>
</evidence>
<proteinExistence type="predicted"/>
<gene>
    <name evidence="2" type="ORF">BgAZ_203010</name>
</gene>
<accession>A0AAD8LSW7</accession>
<dbReference type="AlphaFoldDB" id="A0AAD8LSW7"/>
<sequence length="325" mass="37744">MNHQLNSLRLIRLLYSNYNRREIATVCDFELYYGLLCDKSSGLHLLLNICEELSRFPGIAAFKTVKGDDTNGVEGSIKDFVHDLGYEGEWEDTDSLVECLLEELLCCRVEYKKCYQQALYSREFCSNDIVTDDIANMIKEKAENAAISVEDDVKYLLESLKTVRVKDYKERLFNHKHLSAEDVVKLRNLCTSLCEEYSERWNLYLVRFDCLMKVFLAAGKPKEGEGLETLLEVINKWRNGSYSRFRQFNIYDIYRATVDTLKIQSASCKTTPSGVIELYRRQSKLGSEESYESFIKKIFIPEPPNRGGLPEGFSTKRFYSKFKKH</sequence>
<dbReference type="Proteomes" id="UP001230268">
    <property type="component" value="Unassembled WGS sequence"/>
</dbReference>
<organism evidence="2 3">
    <name type="scientific">Babesia gibsoni</name>
    <dbReference type="NCBI Taxonomy" id="33632"/>
    <lineage>
        <taxon>Eukaryota</taxon>
        <taxon>Sar</taxon>
        <taxon>Alveolata</taxon>
        <taxon>Apicomplexa</taxon>
        <taxon>Aconoidasida</taxon>
        <taxon>Piroplasmida</taxon>
        <taxon>Babesiidae</taxon>
        <taxon>Babesia</taxon>
    </lineage>
</organism>
<protein>
    <recommendedName>
        <fullName evidence="1">Microprotein domain-containing protein</fullName>
    </recommendedName>
</protein>
<evidence type="ECO:0000313" key="3">
    <source>
        <dbReference type="Proteomes" id="UP001230268"/>
    </source>
</evidence>
<dbReference type="EMBL" id="JAVEPI010000002">
    <property type="protein sequence ID" value="KAK1443425.1"/>
    <property type="molecule type" value="Genomic_DNA"/>
</dbReference>
<evidence type="ECO:0000259" key="1">
    <source>
        <dbReference type="Pfam" id="PF23527"/>
    </source>
</evidence>
<keyword evidence="3" id="KW-1185">Reference proteome</keyword>
<dbReference type="Pfam" id="PF23527">
    <property type="entry name" value="Microp_apicomplexa_14"/>
    <property type="match status" value="1"/>
</dbReference>
<comment type="caution">
    <text evidence="2">The sequence shown here is derived from an EMBL/GenBank/DDBJ whole genome shotgun (WGS) entry which is preliminary data.</text>
</comment>
<dbReference type="InterPro" id="IPR056353">
    <property type="entry name" value="Microp_dom_apicomplexa_4"/>
</dbReference>
<feature type="domain" description="Microprotein" evidence="1">
    <location>
        <begin position="283"/>
        <end position="325"/>
    </location>
</feature>
<reference evidence="2" key="1">
    <citation type="submission" date="2023-08" db="EMBL/GenBank/DDBJ databases">
        <title>Draft sequence of the Babesia gibsoni genome.</title>
        <authorList>
            <person name="Yamagishi J.Y."/>
            <person name="Xuan X.X."/>
        </authorList>
    </citation>
    <scope>NUCLEOTIDE SEQUENCE</scope>
    <source>
        <strain evidence="2">Azabu</strain>
    </source>
</reference>
<name>A0AAD8LSW7_BABGI</name>